<evidence type="ECO:0000313" key="2">
    <source>
        <dbReference type="EMBL" id="KAK8970124.1"/>
    </source>
</evidence>
<comment type="caution">
    <text evidence="2">The sequence shown here is derived from an EMBL/GenBank/DDBJ whole genome shotgun (WGS) entry which is preliminary data.</text>
</comment>
<sequence>MLRRRPIGLQIFVLAMLFPAPFFEPVLRISRRFSLRLFRVTGRHPCFLTRFCGPFSSFLSIANASFEKKNQFIIHHAIGLSLVLIPSFLPDLAVISGDRIGRCHPWHHLIPAGRPWGKYQDEWSLFDAMRGYDSWRCEGAGVYESEGHGDYPGG</sequence>
<keyword evidence="1" id="KW-0472">Membrane</keyword>
<reference evidence="2 3" key="1">
    <citation type="journal article" date="2022" name="Nat. Plants">
        <title>Genomes of leafy and leafless Platanthera orchids illuminate the evolution of mycoheterotrophy.</title>
        <authorList>
            <person name="Li M.H."/>
            <person name="Liu K.W."/>
            <person name="Li Z."/>
            <person name="Lu H.C."/>
            <person name="Ye Q.L."/>
            <person name="Zhang D."/>
            <person name="Wang J.Y."/>
            <person name="Li Y.F."/>
            <person name="Zhong Z.M."/>
            <person name="Liu X."/>
            <person name="Yu X."/>
            <person name="Liu D.K."/>
            <person name="Tu X.D."/>
            <person name="Liu B."/>
            <person name="Hao Y."/>
            <person name="Liao X.Y."/>
            <person name="Jiang Y.T."/>
            <person name="Sun W.H."/>
            <person name="Chen J."/>
            <person name="Chen Y.Q."/>
            <person name="Ai Y."/>
            <person name="Zhai J.W."/>
            <person name="Wu S.S."/>
            <person name="Zhou Z."/>
            <person name="Hsiao Y.Y."/>
            <person name="Wu W.L."/>
            <person name="Chen Y.Y."/>
            <person name="Lin Y.F."/>
            <person name="Hsu J.L."/>
            <person name="Li C.Y."/>
            <person name="Wang Z.W."/>
            <person name="Zhao X."/>
            <person name="Zhong W.Y."/>
            <person name="Ma X.K."/>
            <person name="Ma L."/>
            <person name="Huang J."/>
            <person name="Chen G.Z."/>
            <person name="Huang M.Z."/>
            <person name="Huang L."/>
            <person name="Peng D.H."/>
            <person name="Luo Y.B."/>
            <person name="Zou S.Q."/>
            <person name="Chen S.P."/>
            <person name="Lan S."/>
            <person name="Tsai W.C."/>
            <person name="Van de Peer Y."/>
            <person name="Liu Z.J."/>
        </authorList>
    </citation>
    <scope>NUCLEOTIDE SEQUENCE [LARGE SCALE GENOMIC DNA]</scope>
    <source>
        <strain evidence="2">Lor288</strain>
    </source>
</reference>
<keyword evidence="3" id="KW-1185">Reference proteome</keyword>
<gene>
    <name evidence="2" type="ORF">KSP40_PGU012362</name>
</gene>
<keyword evidence="1" id="KW-1133">Transmembrane helix</keyword>
<evidence type="ECO:0000256" key="1">
    <source>
        <dbReference type="SAM" id="Phobius"/>
    </source>
</evidence>
<feature type="transmembrane region" description="Helical" evidence="1">
    <location>
        <begin position="6"/>
        <end position="27"/>
    </location>
</feature>
<evidence type="ECO:0000313" key="3">
    <source>
        <dbReference type="Proteomes" id="UP001412067"/>
    </source>
</evidence>
<name>A0ABR2N0V3_9ASPA</name>
<organism evidence="2 3">
    <name type="scientific">Platanthera guangdongensis</name>
    <dbReference type="NCBI Taxonomy" id="2320717"/>
    <lineage>
        <taxon>Eukaryota</taxon>
        <taxon>Viridiplantae</taxon>
        <taxon>Streptophyta</taxon>
        <taxon>Embryophyta</taxon>
        <taxon>Tracheophyta</taxon>
        <taxon>Spermatophyta</taxon>
        <taxon>Magnoliopsida</taxon>
        <taxon>Liliopsida</taxon>
        <taxon>Asparagales</taxon>
        <taxon>Orchidaceae</taxon>
        <taxon>Orchidoideae</taxon>
        <taxon>Orchideae</taxon>
        <taxon>Orchidinae</taxon>
        <taxon>Platanthera</taxon>
    </lineage>
</organism>
<accession>A0ABR2N0V3</accession>
<dbReference type="Proteomes" id="UP001412067">
    <property type="component" value="Unassembled WGS sequence"/>
</dbReference>
<keyword evidence="1" id="KW-0812">Transmembrane</keyword>
<proteinExistence type="predicted"/>
<dbReference type="EMBL" id="JBBWWR010000002">
    <property type="protein sequence ID" value="KAK8970124.1"/>
    <property type="molecule type" value="Genomic_DNA"/>
</dbReference>
<protein>
    <submittedName>
        <fullName evidence="2">Uncharacterized protein</fullName>
    </submittedName>
</protein>